<accession>A0A4R0QPG2</accession>
<feature type="transmembrane region" description="Helical" evidence="6">
    <location>
        <begin position="97"/>
        <end position="121"/>
    </location>
</feature>
<dbReference type="EMBL" id="RXLP01000021">
    <property type="protein sequence ID" value="TCD54104.1"/>
    <property type="molecule type" value="Genomic_DNA"/>
</dbReference>
<keyword evidence="9" id="KW-1185">Reference proteome</keyword>
<feature type="transmembrane region" description="Helical" evidence="6">
    <location>
        <begin position="133"/>
        <end position="152"/>
    </location>
</feature>
<evidence type="ECO:0000256" key="3">
    <source>
        <dbReference type="ARBA" id="ARBA00022692"/>
    </source>
</evidence>
<keyword evidence="4 6" id="KW-1133">Transmembrane helix</keyword>
<evidence type="ECO:0000259" key="7">
    <source>
        <dbReference type="PROSITE" id="PS50850"/>
    </source>
</evidence>
<evidence type="ECO:0000256" key="6">
    <source>
        <dbReference type="SAM" id="Phobius"/>
    </source>
</evidence>
<dbReference type="InterPro" id="IPR011701">
    <property type="entry name" value="MFS"/>
</dbReference>
<dbReference type="OrthoDB" id="3233565at2"/>
<dbReference type="AlphaFoldDB" id="A0A4R0QPG2"/>
<feature type="transmembrane region" description="Helical" evidence="6">
    <location>
        <begin position="73"/>
        <end position="91"/>
    </location>
</feature>
<comment type="subcellular location">
    <subcellularLocation>
        <location evidence="1">Cell membrane</location>
        <topology evidence="1">Multi-pass membrane protein</topology>
    </subcellularLocation>
</comment>
<evidence type="ECO:0000313" key="8">
    <source>
        <dbReference type="EMBL" id="TCD54104.1"/>
    </source>
</evidence>
<proteinExistence type="predicted"/>
<feature type="transmembrane region" description="Helical" evidence="6">
    <location>
        <begin position="158"/>
        <end position="180"/>
    </location>
</feature>
<dbReference type="InterPro" id="IPR044770">
    <property type="entry name" value="MFS_spinster-like"/>
</dbReference>
<evidence type="ECO:0000313" key="9">
    <source>
        <dbReference type="Proteomes" id="UP000291289"/>
    </source>
</evidence>
<feature type="transmembrane region" description="Helical" evidence="6">
    <location>
        <begin position="328"/>
        <end position="348"/>
    </location>
</feature>
<feature type="transmembrane region" description="Helical" evidence="6">
    <location>
        <begin position="360"/>
        <end position="379"/>
    </location>
</feature>
<evidence type="ECO:0000256" key="4">
    <source>
        <dbReference type="ARBA" id="ARBA00022989"/>
    </source>
</evidence>
<dbReference type="InterPro" id="IPR036259">
    <property type="entry name" value="MFS_trans_sf"/>
</dbReference>
<evidence type="ECO:0000256" key="2">
    <source>
        <dbReference type="ARBA" id="ARBA00022448"/>
    </source>
</evidence>
<sequence length="395" mass="41556">MKQSLSARIGILSIATLNLASLFISPIMGLIVAAFSGKELNSIQLIISISNLTALFAAIAVGRLAMNISTKSIALGGVGLIAVFGLLPYLIHFDVWVLVVFAGLVGVGTGTLSNILPALIAENFPVEQRQGMLGLQTVFASVGMMVFSLLAGKLGTSSWFSAYLVYAAAIVVFILALFTLPSHKNNENNHRANTREGIKEVLNPTVIILGIIGFMFMLVCSAYNVNYSLIIHQNNLGGSDVSGIISTVGQIGGLLAGLGVGAIAKKSRNYMLIITFTMITVGLTIGAFVPVVWAQAVASFLINAAMSFYFASAPFMMTVLVQPVFIPLAMAVLNIFNSLGGFVSPYIVNGINSFFGSRATGALAVCAVLAAVTVAVLIMTNFQKKGFEKAIGLTK</sequence>
<dbReference type="GO" id="GO:0022857">
    <property type="term" value="F:transmembrane transporter activity"/>
    <property type="evidence" value="ECO:0007669"/>
    <property type="project" value="InterPro"/>
</dbReference>
<dbReference type="PROSITE" id="PS00217">
    <property type="entry name" value="SUGAR_TRANSPORT_2"/>
    <property type="match status" value="1"/>
</dbReference>
<dbReference type="Pfam" id="PF07690">
    <property type="entry name" value="MFS_1"/>
    <property type="match status" value="1"/>
</dbReference>
<dbReference type="InterPro" id="IPR005829">
    <property type="entry name" value="Sugar_transporter_CS"/>
</dbReference>
<keyword evidence="2" id="KW-0813">Transport</keyword>
<dbReference type="Proteomes" id="UP000291289">
    <property type="component" value="Unassembled WGS sequence"/>
</dbReference>
<evidence type="ECO:0000256" key="1">
    <source>
        <dbReference type="ARBA" id="ARBA00004651"/>
    </source>
</evidence>
<feature type="transmembrane region" description="Helical" evidence="6">
    <location>
        <begin position="270"/>
        <end position="294"/>
    </location>
</feature>
<dbReference type="Gene3D" id="1.20.1250.20">
    <property type="entry name" value="MFS general substrate transporter like domains"/>
    <property type="match status" value="1"/>
</dbReference>
<organism evidence="8 9">
    <name type="scientific">Alloscardovia theropitheci</name>
    <dbReference type="NCBI Taxonomy" id="2496842"/>
    <lineage>
        <taxon>Bacteria</taxon>
        <taxon>Bacillati</taxon>
        <taxon>Actinomycetota</taxon>
        <taxon>Actinomycetes</taxon>
        <taxon>Bifidobacteriales</taxon>
        <taxon>Bifidobacteriaceae</taxon>
        <taxon>Alloscardovia</taxon>
    </lineage>
</organism>
<keyword evidence="5 6" id="KW-0472">Membrane</keyword>
<feature type="transmembrane region" description="Helical" evidence="6">
    <location>
        <begin position="42"/>
        <end position="61"/>
    </location>
</feature>
<feature type="domain" description="Major facilitator superfamily (MFS) profile" evidence="7">
    <location>
        <begin position="1"/>
        <end position="385"/>
    </location>
</feature>
<name>A0A4R0QPG2_9BIFI</name>
<dbReference type="PROSITE" id="PS50850">
    <property type="entry name" value="MFS"/>
    <property type="match status" value="1"/>
</dbReference>
<keyword evidence="3 6" id="KW-0812">Transmembrane</keyword>
<dbReference type="PANTHER" id="PTHR23505:SF79">
    <property type="entry name" value="PROTEIN SPINSTER"/>
    <property type="match status" value="1"/>
</dbReference>
<feature type="transmembrane region" description="Helical" evidence="6">
    <location>
        <begin position="201"/>
        <end position="224"/>
    </location>
</feature>
<evidence type="ECO:0000256" key="5">
    <source>
        <dbReference type="ARBA" id="ARBA00023136"/>
    </source>
</evidence>
<dbReference type="SUPFAM" id="SSF103473">
    <property type="entry name" value="MFS general substrate transporter"/>
    <property type="match status" value="1"/>
</dbReference>
<feature type="transmembrane region" description="Helical" evidence="6">
    <location>
        <begin position="12"/>
        <end position="36"/>
    </location>
</feature>
<gene>
    <name evidence="8" type="ORF">EJ419_05460</name>
</gene>
<feature type="transmembrane region" description="Helical" evidence="6">
    <location>
        <begin position="244"/>
        <end position="263"/>
    </location>
</feature>
<dbReference type="RefSeq" id="WP_131284425.1">
    <property type="nucleotide sequence ID" value="NZ_RXLP01000021.1"/>
</dbReference>
<dbReference type="InterPro" id="IPR020846">
    <property type="entry name" value="MFS_dom"/>
</dbReference>
<dbReference type="PANTHER" id="PTHR23505">
    <property type="entry name" value="SPINSTER"/>
    <property type="match status" value="1"/>
</dbReference>
<protein>
    <submittedName>
        <fullName evidence="8">MFS transporter</fullName>
    </submittedName>
</protein>
<reference evidence="8 9" key="1">
    <citation type="submission" date="2018-12" db="EMBL/GenBank/DDBJ databases">
        <title>Alloscrdovia theropitheci sp. nov: a novel taxon from the feces of the bleeding-herat monkey (Theropithecus geleda).</title>
        <authorList>
            <person name="Modesto M."/>
        </authorList>
    </citation>
    <scope>NUCLEOTIDE SEQUENCE [LARGE SCALE GENOMIC DNA]</scope>
    <source>
        <strain evidence="8 9">GLDI4/2</strain>
    </source>
</reference>
<dbReference type="GO" id="GO:0005886">
    <property type="term" value="C:plasma membrane"/>
    <property type="evidence" value="ECO:0007669"/>
    <property type="project" value="UniProtKB-SubCell"/>
</dbReference>
<feature type="transmembrane region" description="Helical" evidence="6">
    <location>
        <begin position="300"/>
        <end position="321"/>
    </location>
</feature>
<comment type="caution">
    <text evidence="8">The sequence shown here is derived from an EMBL/GenBank/DDBJ whole genome shotgun (WGS) entry which is preliminary data.</text>
</comment>